<dbReference type="Proteomes" id="UP000006230">
    <property type="component" value="Unassembled WGS sequence"/>
</dbReference>
<dbReference type="EMBL" id="AATQ01000008">
    <property type="protein sequence ID" value="EAU47223.1"/>
    <property type="molecule type" value="Genomic_DNA"/>
</dbReference>
<feature type="compositionally biased region" description="Polar residues" evidence="1">
    <location>
        <begin position="440"/>
        <end position="453"/>
    </location>
</feature>
<comment type="caution">
    <text evidence="2">The sequence shown here is derived from an EMBL/GenBank/DDBJ whole genome shotgun (WGS) entry which is preliminary data.</text>
</comment>
<dbReference type="STRING" id="314265.R2601_05853"/>
<accession>Q0FSN0</accession>
<gene>
    <name evidence="2" type="ORF">R2601_05853</name>
</gene>
<evidence type="ECO:0000256" key="1">
    <source>
        <dbReference type="SAM" id="MobiDB-lite"/>
    </source>
</evidence>
<sequence length="520" mass="55151">MLRRLTETDDGNDFLREGPGVMRRKIAAAGLAAGLFIGGGTVAAAQDGPAFPCLNPPTLDSTVPSDSPITDQNSLNCFAWQEFIALNWKADGIDAPAGPDPVANFGAPDDTGPTVWETYSDIHSVFLPDGSPPPPFGELPPAPAACAEIYTPGTRVLTRSSKVSIDFEAPDDIAEAFPFDGSPNWLADRDGNQVWYEIMINRDEFDYIVANRLYNAVEGYLATLGGQEVDLPRGRTGGAVGAIELKSAWVEVPDPAQPVWSTYKLTEALIHDPAHGSCETATLALVGLHIIHKTESQPQWIWSTFEHVANAPDAAAVSAGDVGNEFRFFNPSCASQAIPAQCVGNSVARPDGTLFCDASKVGSPTETSCTPNASPGFCVTPDCPPMPVQVAREHAIADGQDNLVASLNAAAQSMIRAAAPDSVFANYMLVDVLWSDSPVDENTPNRAPSTAPLSISGMRPAPTERPVANTTMETYIQGTTCISCHMGAKLAWPSQNDALTPFASDYSFSFQNALPIPAGE</sequence>
<dbReference type="AlphaFoldDB" id="Q0FSN0"/>
<protein>
    <recommendedName>
        <fullName evidence="4">Cytochrome c family protein</fullName>
    </recommendedName>
</protein>
<dbReference type="eggNOG" id="COG3258">
    <property type="taxonomic scope" value="Bacteria"/>
</dbReference>
<evidence type="ECO:0000313" key="2">
    <source>
        <dbReference type="EMBL" id="EAU47223.1"/>
    </source>
</evidence>
<name>Q0FSN0_SALBH</name>
<dbReference type="HOGENOM" id="CLU_029768_0_0_5"/>
<feature type="region of interest" description="Disordered" evidence="1">
    <location>
        <begin position="440"/>
        <end position="465"/>
    </location>
</feature>
<evidence type="ECO:0008006" key="4">
    <source>
        <dbReference type="Google" id="ProtNLM"/>
    </source>
</evidence>
<organism evidence="2 3">
    <name type="scientific">Salipiger bermudensis (strain DSM 26914 / JCM 13377 / KCTC 12554 / HTCC2601)</name>
    <name type="common">Pelagibaca bermudensis</name>
    <dbReference type="NCBI Taxonomy" id="314265"/>
    <lineage>
        <taxon>Bacteria</taxon>
        <taxon>Pseudomonadati</taxon>
        <taxon>Pseudomonadota</taxon>
        <taxon>Alphaproteobacteria</taxon>
        <taxon>Rhodobacterales</taxon>
        <taxon>Roseobacteraceae</taxon>
        <taxon>Salipiger</taxon>
    </lineage>
</organism>
<reference evidence="2 3" key="1">
    <citation type="journal article" date="2010" name="J. Bacteriol.">
        <title>Genome sequences of Pelagibaca bermudensis HTCC2601T and Maritimibacter alkaliphilus HTCC2654T, the type strains of two marine Roseobacter genera.</title>
        <authorList>
            <person name="Thrash J.C."/>
            <person name="Cho J.C."/>
            <person name="Ferriera S."/>
            <person name="Johnson J."/>
            <person name="Vergin K.L."/>
            <person name="Giovannoni S.J."/>
        </authorList>
    </citation>
    <scope>NUCLEOTIDE SEQUENCE [LARGE SCALE GENOMIC DNA]</scope>
    <source>
        <strain evidence="3">DSM 26914 / JCM 13377 / KCTC 12554 / HTCC2601</strain>
    </source>
</reference>
<keyword evidence="3" id="KW-1185">Reference proteome</keyword>
<proteinExistence type="predicted"/>
<evidence type="ECO:0000313" key="3">
    <source>
        <dbReference type="Proteomes" id="UP000006230"/>
    </source>
</evidence>